<dbReference type="RefSeq" id="WP_005632783.1">
    <property type="nucleotide sequence ID" value="NZ_AMRA01000158.1"/>
</dbReference>
<organism evidence="2 3">
    <name type="scientific">Mycolicibacterium hassiacum (strain DSM 44199 / CIP 105218 / JCM 12690 / 3849)</name>
    <name type="common">Mycobacterium hassiacum</name>
    <dbReference type="NCBI Taxonomy" id="1122247"/>
    <lineage>
        <taxon>Bacteria</taxon>
        <taxon>Bacillati</taxon>
        <taxon>Actinomycetota</taxon>
        <taxon>Actinomycetes</taxon>
        <taxon>Mycobacteriales</taxon>
        <taxon>Mycobacteriaceae</taxon>
        <taxon>Mycolicibacterium</taxon>
    </lineage>
</organism>
<dbReference type="OrthoDB" id="4731062at2"/>
<feature type="region of interest" description="Disordered" evidence="1">
    <location>
        <begin position="31"/>
        <end position="64"/>
    </location>
</feature>
<reference evidence="2 3" key="1">
    <citation type="journal article" date="2012" name="J. Bacteriol.">
        <title>Genome sequence of Mycobacterium hassiacum DSM 44199, a rare source of heat-stable mycobacterial proteins.</title>
        <authorList>
            <person name="Tiago I."/>
            <person name="Maranha A."/>
            <person name="Mendes V."/>
            <person name="Alarico S."/>
            <person name="Moynihan P.J."/>
            <person name="Clarke A.J."/>
            <person name="Macedo-Ribeiro S."/>
            <person name="Pereira P.J."/>
            <person name="Empadinhas N."/>
        </authorList>
    </citation>
    <scope>NUCLEOTIDE SEQUENCE [LARGE SCALE GENOMIC DNA]</scope>
    <source>
        <strain evidence="3">DSM 44199 / CIP 105218 / JCM 12690 / 3849</strain>
    </source>
</reference>
<dbReference type="AlphaFoldDB" id="K5BCV4"/>
<name>K5BCV4_MYCHD</name>
<evidence type="ECO:0000313" key="2">
    <source>
        <dbReference type="EMBL" id="EKF21111.1"/>
    </source>
</evidence>
<sequence>MRTDRFAWWRLVGGGVLVLGLTTGPGVVTASAQPAEPTETPVAADEKPKSCTGRDCKREHPEPPRINADALLAQIHSEYRQGDGGGQISKLIDDAVKLRRQGFRPSYANAVALAEALEARPNQIPLIEALKETIAYQRKQQAQAQMSIGSNAPAVSTPIILPDVGINLPQR</sequence>
<protein>
    <submittedName>
        <fullName evidence="2">Uncharacterized protein</fullName>
    </submittedName>
</protein>
<accession>K5BCV4</accession>
<evidence type="ECO:0000313" key="3">
    <source>
        <dbReference type="Proteomes" id="UP000006265"/>
    </source>
</evidence>
<feature type="compositionally biased region" description="Basic and acidic residues" evidence="1">
    <location>
        <begin position="44"/>
        <end position="63"/>
    </location>
</feature>
<proteinExistence type="predicted"/>
<dbReference type="STRING" id="1122247.GCA_000379865_04557"/>
<comment type="caution">
    <text evidence="2">The sequence shown here is derived from an EMBL/GenBank/DDBJ whole genome shotgun (WGS) entry which is preliminary data.</text>
</comment>
<dbReference type="EMBL" id="AMRA01000158">
    <property type="protein sequence ID" value="EKF21111.1"/>
    <property type="molecule type" value="Genomic_DNA"/>
</dbReference>
<keyword evidence="3" id="KW-1185">Reference proteome</keyword>
<dbReference type="eggNOG" id="ENOG5031JIB">
    <property type="taxonomic scope" value="Bacteria"/>
</dbReference>
<dbReference type="Proteomes" id="UP000006265">
    <property type="component" value="Unassembled WGS sequence"/>
</dbReference>
<gene>
    <name evidence="2" type="ORF">C731_4916</name>
</gene>
<evidence type="ECO:0000256" key="1">
    <source>
        <dbReference type="SAM" id="MobiDB-lite"/>
    </source>
</evidence>
<dbReference type="PATRIC" id="fig|1122247.3.peg.4713"/>